<accession>A0A0K1Q0F2</accession>
<dbReference type="InterPro" id="IPR051164">
    <property type="entry name" value="NmrA-like_oxidored"/>
</dbReference>
<feature type="domain" description="NmrA-like" evidence="3">
    <location>
        <begin position="6"/>
        <end position="261"/>
    </location>
</feature>
<evidence type="ECO:0000313" key="5">
    <source>
        <dbReference type="Proteomes" id="UP000064967"/>
    </source>
</evidence>
<dbReference type="PANTHER" id="PTHR42748:SF7">
    <property type="entry name" value="NMRA LIKE REDOX SENSOR 1-RELATED"/>
    <property type="match status" value="1"/>
</dbReference>
<dbReference type="AlphaFoldDB" id="A0A0K1Q0F2"/>
<dbReference type="STRING" id="1391654.AKJ09_05876"/>
<evidence type="ECO:0000259" key="3">
    <source>
        <dbReference type="Pfam" id="PF05368"/>
    </source>
</evidence>
<dbReference type="Gene3D" id="3.40.50.720">
    <property type="entry name" value="NAD(P)-binding Rossmann-like Domain"/>
    <property type="match status" value="1"/>
</dbReference>
<dbReference type="KEGG" id="llu:AKJ09_05876"/>
<dbReference type="PANTHER" id="PTHR42748">
    <property type="entry name" value="NITROGEN METABOLITE REPRESSION PROTEIN NMRA FAMILY MEMBER"/>
    <property type="match status" value="1"/>
</dbReference>
<dbReference type="InterPro" id="IPR008030">
    <property type="entry name" value="NmrA-like"/>
</dbReference>
<dbReference type="Proteomes" id="UP000064967">
    <property type="component" value="Chromosome"/>
</dbReference>
<reference evidence="4 5" key="1">
    <citation type="submission" date="2015-08" db="EMBL/GenBank/DDBJ databases">
        <authorList>
            <person name="Babu N.S."/>
            <person name="Beckwith C.J."/>
            <person name="Beseler K.G."/>
            <person name="Brison A."/>
            <person name="Carone J.V."/>
            <person name="Caskin T.P."/>
            <person name="Diamond M."/>
            <person name="Durham M.E."/>
            <person name="Foxe J.M."/>
            <person name="Go M."/>
            <person name="Henderson B.A."/>
            <person name="Jones I.B."/>
            <person name="McGettigan J.A."/>
            <person name="Micheletti S.J."/>
            <person name="Nasrallah M.E."/>
            <person name="Ortiz D."/>
            <person name="Piller C.R."/>
            <person name="Privatt S.R."/>
            <person name="Schneider S.L."/>
            <person name="Sharp S."/>
            <person name="Smith T.C."/>
            <person name="Stanton J.D."/>
            <person name="Ullery H.E."/>
            <person name="Wilson R.J."/>
            <person name="Serrano M.G."/>
            <person name="Buck G."/>
            <person name="Lee V."/>
            <person name="Wang Y."/>
            <person name="Carvalho R."/>
            <person name="Voegtly L."/>
            <person name="Shi R."/>
            <person name="Duckworth R."/>
            <person name="Johnson A."/>
            <person name="Loviza R."/>
            <person name="Walstead R."/>
            <person name="Shah Z."/>
            <person name="Kiflezghi M."/>
            <person name="Wade K."/>
            <person name="Ball S.L."/>
            <person name="Bradley K.W."/>
            <person name="Asai D.J."/>
            <person name="Bowman C.A."/>
            <person name="Russell D.A."/>
            <person name="Pope W.H."/>
            <person name="Jacobs-Sera D."/>
            <person name="Hendrix R.W."/>
            <person name="Hatfull G.F."/>
        </authorList>
    </citation>
    <scope>NUCLEOTIDE SEQUENCE [LARGE SCALE GENOMIC DNA]</scope>
    <source>
        <strain evidence="4 5">DSM 27648</strain>
    </source>
</reference>
<evidence type="ECO:0000256" key="1">
    <source>
        <dbReference type="ARBA" id="ARBA00006328"/>
    </source>
</evidence>
<dbReference type="SUPFAM" id="SSF51735">
    <property type="entry name" value="NAD(P)-binding Rossmann-fold domains"/>
    <property type="match status" value="1"/>
</dbReference>
<dbReference type="Pfam" id="PF05368">
    <property type="entry name" value="NmrA"/>
    <property type="match status" value="1"/>
</dbReference>
<comment type="similarity">
    <text evidence="1">Belongs to the NmrA-type oxidoreductase family.</text>
</comment>
<name>A0A0K1Q0F2_9BACT</name>
<evidence type="ECO:0000313" key="4">
    <source>
        <dbReference type="EMBL" id="AKU99212.1"/>
    </source>
</evidence>
<dbReference type="EMBL" id="CP012333">
    <property type="protein sequence ID" value="AKU99212.1"/>
    <property type="molecule type" value="Genomic_DNA"/>
</dbReference>
<gene>
    <name evidence="4" type="ORF">AKJ09_05876</name>
</gene>
<dbReference type="Gene3D" id="3.90.25.10">
    <property type="entry name" value="UDP-galactose 4-epimerase, domain 1"/>
    <property type="match status" value="1"/>
</dbReference>
<dbReference type="InterPro" id="IPR036291">
    <property type="entry name" value="NAD(P)-bd_dom_sf"/>
</dbReference>
<organism evidence="4 5">
    <name type="scientific">Labilithrix luteola</name>
    <dbReference type="NCBI Taxonomy" id="1391654"/>
    <lineage>
        <taxon>Bacteria</taxon>
        <taxon>Pseudomonadati</taxon>
        <taxon>Myxococcota</taxon>
        <taxon>Polyangia</taxon>
        <taxon>Polyangiales</taxon>
        <taxon>Labilitrichaceae</taxon>
        <taxon>Labilithrix</taxon>
    </lineage>
</organism>
<keyword evidence="2" id="KW-0521">NADP</keyword>
<protein>
    <recommendedName>
        <fullName evidence="3">NmrA-like domain-containing protein</fullName>
    </recommendedName>
</protein>
<proteinExistence type="inferred from homology"/>
<sequence length="289" mass="31550">MTRLCAIGYGVRALTRNRESSAAQTLLGAGMELVEGSMEDAPFLQQAMRGIHGVVSIQTAEGYPGTPPGYGPQDEIRLGTNVAEAAARAGVSHFVYLSVGGAERKTGIRNWDSKWIIEERIRALSLPATILRPVSFMENFTGTRLGIQTGKLATVLRPDTREQLIALRDVAVFVGLAFDQPERFMNVALEIAGDALTGPEVVAALSRASGRDIRYEHVGLDTFAPALDAPASDHARTESFMNAVRWFNDEGYRADIPALRAIHPELMTFERWLARHGLAKFEALFPSTP</sequence>
<keyword evidence="5" id="KW-1185">Reference proteome</keyword>
<dbReference type="CDD" id="cd05251">
    <property type="entry name" value="NmrA_like_SDR_a"/>
    <property type="match status" value="1"/>
</dbReference>
<evidence type="ECO:0000256" key="2">
    <source>
        <dbReference type="ARBA" id="ARBA00022857"/>
    </source>
</evidence>